<feature type="transmembrane region" description="Helical" evidence="1">
    <location>
        <begin position="94"/>
        <end position="116"/>
    </location>
</feature>
<protein>
    <submittedName>
        <fullName evidence="3">Glycopeptide antibiotics resistance protein</fullName>
    </submittedName>
</protein>
<dbReference type="eggNOG" id="COG4767">
    <property type="taxonomic scope" value="Bacteria"/>
</dbReference>
<keyword evidence="1" id="KW-0472">Membrane</keyword>
<dbReference type="PANTHER" id="PTHR36834">
    <property type="entry name" value="MEMBRANE PROTEIN-RELATED"/>
    <property type="match status" value="1"/>
</dbReference>
<evidence type="ECO:0000313" key="4">
    <source>
        <dbReference type="Proteomes" id="UP000005435"/>
    </source>
</evidence>
<evidence type="ECO:0000256" key="1">
    <source>
        <dbReference type="SAM" id="Phobius"/>
    </source>
</evidence>
<proteinExistence type="predicted"/>
<reference evidence="4" key="1">
    <citation type="submission" date="2011-12" db="EMBL/GenBank/DDBJ databases">
        <title>Complete sequence of Clostridium clariflavum DSM 19732.</title>
        <authorList>
            <consortium name="US DOE Joint Genome Institute"/>
            <person name="Lucas S."/>
            <person name="Han J."/>
            <person name="Lapidus A."/>
            <person name="Cheng J.-F."/>
            <person name="Goodwin L."/>
            <person name="Pitluck S."/>
            <person name="Peters L."/>
            <person name="Teshima H."/>
            <person name="Detter J.C."/>
            <person name="Han C."/>
            <person name="Tapia R."/>
            <person name="Land M."/>
            <person name="Hauser L."/>
            <person name="Kyrpides N."/>
            <person name="Ivanova N."/>
            <person name="Pagani I."/>
            <person name="Kitzmiller T."/>
            <person name="Lynd L."/>
            <person name="Izquierdo J."/>
            <person name="Woyke T."/>
        </authorList>
    </citation>
    <scope>NUCLEOTIDE SEQUENCE [LARGE SCALE GENOMIC DNA]</scope>
    <source>
        <strain evidence="4">DSM 19732 / NBRC 101661 / EBR45</strain>
    </source>
</reference>
<dbReference type="HOGENOM" id="CLU_077618_5_2_9"/>
<feature type="domain" description="VanZ-like" evidence="2">
    <location>
        <begin position="16"/>
        <end position="137"/>
    </location>
</feature>
<keyword evidence="1" id="KW-1133">Transmembrane helix</keyword>
<dbReference type="RefSeq" id="WP_014256006.1">
    <property type="nucleotide sequence ID" value="NC_016627.1"/>
</dbReference>
<evidence type="ECO:0000259" key="2">
    <source>
        <dbReference type="Pfam" id="PF04892"/>
    </source>
</evidence>
<dbReference type="AlphaFoldDB" id="G8LTG2"/>
<organism evidence="3 4">
    <name type="scientific">Acetivibrio clariflavus (strain DSM 19732 / NBRC 101661 / EBR45)</name>
    <name type="common">Clostridium clariflavum</name>
    <dbReference type="NCBI Taxonomy" id="720554"/>
    <lineage>
        <taxon>Bacteria</taxon>
        <taxon>Bacillati</taxon>
        <taxon>Bacillota</taxon>
        <taxon>Clostridia</taxon>
        <taxon>Eubacteriales</taxon>
        <taxon>Oscillospiraceae</taxon>
        <taxon>Acetivibrio</taxon>
    </lineage>
</organism>
<keyword evidence="1" id="KW-0812">Transmembrane</keyword>
<dbReference type="Pfam" id="PF04892">
    <property type="entry name" value="VanZ"/>
    <property type="match status" value="1"/>
</dbReference>
<gene>
    <name evidence="3" type="ordered locus">Clocl_2910</name>
</gene>
<feature type="transmembrane region" description="Helical" evidence="1">
    <location>
        <begin position="7"/>
        <end position="28"/>
    </location>
</feature>
<reference evidence="3 4" key="2">
    <citation type="journal article" date="2012" name="Stand. Genomic Sci.">
        <title>Complete Genome Sequence of Clostridium clariflavum DSM 19732.</title>
        <authorList>
            <person name="Izquierdo J.A."/>
            <person name="Goodwin L."/>
            <person name="Davenport K.W."/>
            <person name="Teshima H."/>
            <person name="Bruce D."/>
            <person name="Detter C."/>
            <person name="Tapia R."/>
            <person name="Han S."/>
            <person name="Land M."/>
            <person name="Hauser L."/>
            <person name="Jeffries C.D."/>
            <person name="Han J."/>
            <person name="Pitluck S."/>
            <person name="Nolan M."/>
            <person name="Chen A."/>
            <person name="Huntemann M."/>
            <person name="Mavromatis K."/>
            <person name="Mikhailova N."/>
            <person name="Liolios K."/>
            <person name="Woyke T."/>
            <person name="Lynd L.R."/>
        </authorList>
    </citation>
    <scope>NUCLEOTIDE SEQUENCE [LARGE SCALE GENOMIC DNA]</scope>
    <source>
        <strain evidence="4">DSM 19732 / NBRC 101661 / EBR45</strain>
    </source>
</reference>
<feature type="transmembrane region" description="Helical" evidence="1">
    <location>
        <begin position="62"/>
        <end position="82"/>
    </location>
</feature>
<dbReference type="EMBL" id="CP003065">
    <property type="protein sequence ID" value="AEV69457.1"/>
    <property type="molecule type" value="Genomic_DNA"/>
</dbReference>
<accession>G8LTG2</accession>
<sequence length="153" mass="17654" precursor="true">MRKYKTLIRLIGIIMFVLYLFYLIYLTFFDHTYGRNVFQRRINLIPFKTIVKFLTSSYNWDFVMINIAGNIAAFVPMGFLLPMVFSRMKSFSKVIAVVFLATLSIEIFQYVFAVGTCDIDDIILNVLGGVVGYFIIRSTAALISKNRNNIKCL</sequence>
<dbReference type="KEGG" id="ccl:Clocl_2910"/>
<keyword evidence="4" id="KW-1185">Reference proteome</keyword>
<dbReference type="OrthoDB" id="9805025at2"/>
<evidence type="ECO:0000313" key="3">
    <source>
        <dbReference type="EMBL" id="AEV69457.1"/>
    </source>
</evidence>
<dbReference type="Proteomes" id="UP000005435">
    <property type="component" value="Chromosome"/>
</dbReference>
<dbReference type="InterPro" id="IPR006976">
    <property type="entry name" value="VanZ-like"/>
</dbReference>
<dbReference type="InterPro" id="IPR053150">
    <property type="entry name" value="Teicoplanin_resist-assoc"/>
</dbReference>
<dbReference type="PANTHER" id="PTHR36834:SF1">
    <property type="entry name" value="INTEGRAL MEMBRANE PROTEIN"/>
    <property type="match status" value="1"/>
</dbReference>
<dbReference type="STRING" id="720554.Clocl_2910"/>
<name>G8LTG2_ACECE</name>
<feature type="transmembrane region" description="Helical" evidence="1">
    <location>
        <begin position="122"/>
        <end position="143"/>
    </location>
</feature>